<reference evidence="2" key="1">
    <citation type="submission" date="2016-10" db="EMBL/GenBank/DDBJ databases">
        <authorList>
            <person name="Varghese N."/>
            <person name="Submissions S."/>
        </authorList>
    </citation>
    <scope>NUCLEOTIDE SEQUENCE [LARGE SCALE GENOMIC DNA]</scope>
    <source>
        <strain evidence="2">DSM 44544</strain>
    </source>
</reference>
<name>A0A1H5AZW9_9PSEU</name>
<dbReference type="Proteomes" id="UP000199622">
    <property type="component" value="Unassembled WGS sequence"/>
</dbReference>
<gene>
    <name evidence="1" type="ORF">SAMN04489727_8019</name>
</gene>
<dbReference type="Pfam" id="PF13176">
    <property type="entry name" value="TPR_7"/>
    <property type="match status" value="1"/>
</dbReference>
<dbReference type="STRING" id="208445.SAMN04489727_8019"/>
<dbReference type="EMBL" id="FNSO01000004">
    <property type="protein sequence ID" value="SED47548.1"/>
    <property type="molecule type" value="Genomic_DNA"/>
</dbReference>
<accession>A0A1H5AZW9</accession>
<dbReference type="PRINTS" id="PR00364">
    <property type="entry name" value="DISEASERSIST"/>
</dbReference>
<dbReference type="GO" id="GO:0043531">
    <property type="term" value="F:ADP binding"/>
    <property type="evidence" value="ECO:0007669"/>
    <property type="project" value="InterPro"/>
</dbReference>
<dbReference type="InterPro" id="IPR027417">
    <property type="entry name" value="P-loop_NTPase"/>
</dbReference>
<dbReference type="SUPFAM" id="SSF52540">
    <property type="entry name" value="P-loop containing nucleoside triphosphate hydrolases"/>
    <property type="match status" value="1"/>
</dbReference>
<organism evidence="1 2">
    <name type="scientific">Amycolatopsis tolypomycina</name>
    <dbReference type="NCBI Taxonomy" id="208445"/>
    <lineage>
        <taxon>Bacteria</taxon>
        <taxon>Bacillati</taxon>
        <taxon>Actinomycetota</taxon>
        <taxon>Actinomycetes</taxon>
        <taxon>Pseudonocardiales</taxon>
        <taxon>Pseudonocardiaceae</taxon>
        <taxon>Amycolatopsis</taxon>
    </lineage>
</organism>
<dbReference type="PANTHER" id="PTHR47691:SF3">
    <property type="entry name" value="HTH-TYPE TRANSCRIPTIONAL REGULATOR RV0890C-RELATED"/>
    <property type="match status" value="1"/>
</dbReference>
<dbReference type="Gene3D" id="1.25.40.10">
    <property type="entry name" value="Tetratricopeptide repeat domain"/>
    <property type="match status" value="4"/>
</dbReference>
<dbReference type="Gene3D" id="3.40.50.300">
    <property type="entry name" value="P-loop containing nucleotide triphosphate hydrolases"/>
    <property type="match status" value="1"/>
</dbReference>
<dbReference type="PANTHER" id="PTHR47691">
    <property type="entry name" value="REGULATOR-RELATED"/>
    <property type="match status" value="1"/>
</dbReference>
<dbReference type="Pfam" id="PF13424">
    <property type="entry name" value="TPR_12"/>
    <property type="match status" value="1"/>
</dbReference>
<evidence type="ECO:0000313" key="1">
    <source>
        <dbReference type="EMBL" id="SED47548.1"/>
    </source>
</evidence>
<dbReference type="SMART" id="SM00028">
    <property type="entry name" value="TPR"/>
    <property type="match status" value="12"/>
</dbReference>
<sequence>MHNTVPGSAGTVVQAGSIAGDVHLHAAPAPELPVPRQLPVLPDGFAGRCAQLGELDRLLAGDRAEAVVISAIDGAAGIGKTTLALRWSHQATERFPDGQLYVNLRGFEPVAAPMTATEALRGFLAALRVPADAIPTDEEAQSALYRSILAGRRVLVLLDNARDAAQVRPLLPGSPTCAVIVTSRNRLAGLVARDGAHLVNLDVLPHAEARSLLAHRLGTARVAAEPDAIGSLIRSCAGFPLALAIAAARAALNPGLPMRDLADELADEDGRLTALDAGDPHSDLESVFSWSYRSLTPGAASLFRRLGSQPGPDVGFEAACVLAEASAPETRKLLGELSLANLVDQYVPGRYRLHDLLRLYAKGQANAEDAEAGRRVLTWYRERVTSATSWLDSSLAADRYFRRCSDAMRWLDLERGNLVAAVVDGDEPELACLLAPYFRHRRNIDDWQRTLTAALATTDRVRHVKLRVQLHLAQAEAHAGDDLDSSRLEHLVRDLEPPDQVAAWRTLAEAHLAGGRLTLGRKAAETALGIQRELSDIRSEACTIVLLAEIQSYQLLFDEIAGNLEQALALWQRLGDSWFEADTLVRRANADRNRSHVAEAISCLDQALVIYGEFEDSISTAKTTSLRGSVFLQFGAATMAHRAQLTAHRTLADAEAAHEEFAVLDELLEAAREAGEFAACEEYLARRSMVARTLGDPKLAAYASISRGEFHSFRGKHEEAVRILDEQRERSRGERLEVESRALEALGTAHAGQGRFHYAADCLEESAKLTENHSDLRRSALWRLVMIFQDCGRYADALACARRLLDLYRQQGDAGSSCWALKYMSDAQVGLGRYHDALQELELSFTIRREMGKDSYRNGWILVFVADAQRSTGRFDDAITSLERALHLREQAGTRFGADQISGMLASIHVSRREFAKAHPLLERLLGSPYAFPDPAWETLTGLAASYAGQYRFVEAQQCCDRALAIVTELGNRPQILLVRRTAAEAKVAEGRADEALTLLQADLDQATDIGDFTTAGQVRGQVAAILTGLRRFTQAEVDARQGFAVACSVDSDLDRIRFLRLLGDIDHKRGRYEEAMWSYSAAATICDRNGDPQRSDILAALGKTHARAGRFRQAVAAGRTRLELELAAGDQRAVALAVAGLARAHAGLGDRAKALELLDEGAARSGALEDPWYAASNFGECAELAAELGDAERAGRAFAAQRDLARQVFDLSGYAESLAKEAGHRRDSGDLGGALELHEQSLRTREELGDPLGIVDQLRRLGAASGELGRHADAVTLLQDSADRARELSDVARLADAERALATVHHRHGHSAAAKRCLEQARARYQQLGDILNEQATVLG</sequence>
<dbReference type="InterPro" id="IPR019734">
    <property type="entry name" value="TPR_rpt"/>
</dbReference>
<proteinExistence type="predicted"/>
<keyword evidence="2" id="KW-1185">Reference proteome</keyword>
<dbReference type="InterPro" id="IPR011990">
    <property type="entry name" value="TPR-like_helical_dom_sf"/>
</dbReference>
<evidence type="ECO:0000313" key="2">
    <source>
        <dbReference type="Proteomes" id="UP000199622"/>
    </source>
</evidence>
<dbReference type="SUPFAM" id="SSF48452">
    <property type="entry name" value="TPR-like"/>
    <property type="match status" value="6"/>
</dbReference>
<protein>
    <submittedName>
        <fullName evidence="1">NB-ARC domain-containing protein</fullName>
    </submittedName>
</protein>